<reference evidence="4" key="1">
    <citation type="submission" date="2022-08" db="EMBL/GenBank/DDBJ databases">
        <title>Alicyclobacillus fastidiosus DSM 17978, complete genome.</title>
        <authorList>
            <person name="Wang Q."/>
            <person name="Cai R."/>
            <person name="Wang Z."/>
        </authorList>
    </citation>
    <scope>NUCLEOTIDE SEQUENCE</scope>
    <source>
        <strain evidence="4">DSM 17978</strain>
    </source>
</reference>
<dbReference type="Pfam" id="PF16147">
    <property type="entry name" value="DUF4855"/>
    <property type="match status" value="1"/>
</dbReference>
<sequence length="731" mass="78409">MRKSVMTAAVTALLLAGVQLMVGTAYAGTGAAASSTSEQDVATSGPAASQQGADSEVLRPGANPNNPNDYPYLPSNMPIPVAGPRTQYPKAPSANSTGTTDSSATDSTDSIMSPSDAATTPPSPADPTTLPDIALGKSYTIGTQWPDATFEQNEASYVNTGQLTDGQYASLSFTDKQWVGLSYQGGRSIVVNLGSVQPIREVSLDFLQNLGAGIVFPDSVTYYASDDGTSWHKIGTAWSGQGGGDYTPQTQAYTVNTNIDAQYIRAQFTDKIWSFVDQFAVFGGQPAAPAVGPAAPAGLVTNPGPFPGPSLTTIMGDDYLDDPNAPGLPSLTQLLATLPSSSGTSSSSGSTGPSVATSLAALAQLQQLAPGVWDFLHSTGQAGPKNQSGYLMANDPGTGGIHNMQIVYTGSGTSTGEWNESDFLPMISQENANGTPTGWLFDGTLFDDYSSNTPETEVGWTTWLTDLFSPKIELSALDQAVGQVKQELNDPNFKEKVVITIPSTEGNSSDFGEVDGQSLDLNPADVGQVQSTINKAKAIHWYMQQVLSMWNQADFSNLQLAGFYWEPESVDQNLPLDQVLIQTTAAMVHQDHLNFYWIPYDGAVDVADWRQLGFDNVTSQVGVAFNYSINAAERLQSVAEMAQFYHMGLEMEQPYNMMSTNPTTLTEAQEKWDDYFTGGYVYGYEGDVMKTWYLNSKGLVQPAESTNPLYRKAYDDAVSFVNDEWTQTTFY</sequence>
<feature type="chain" id="PRO_5046998194" evidence="2">
    <location>
        <begin position="28"/>
        <end position="731"/>
    </location>
</feature>
<dbReference type="SUPFAM" id="SSF49785">
    <property type="entry name" value="Galactose-binding domain-like"/>
    <property type="match status" value="1"/>
</dbReference>
<feature type="region of interest" description="Disordered" evidence="1">
    <location>
        <begin position="37"/>
        <end position="133"/>
    </location>
</feature>
<keyword evidence="2" id="KW-0732">Signal</keyword>
<feature type="compositionally biased region" description="Low complexity" evidence="1">
    <location>
        <begin position="60"/>
        <end position="76"/>
    </location>
</feature>
<evidence type="ECO:0000256" key="1">
    <source>
        <dbReference type="SAM" id="MobiDB-lite"/>
    </source>
</evidence>
<accession>A0ABY6ZFA3</accession>
<gene>
    <name evidence="4" type="ORF">NZD89_25300</name>
</gene>
<evidence type="ECO:0000313" key="5">
    <source>
        <dbReference type="Proteomes" id="UP001164761"/>
    </source>
</evidence>
<dbReference type="Pfam" id="PF00754">
    <property type="entry name" value="F5_F8_type_C"/>
    <property type="match status" value="1"/>
</dbReference>
<feature type="domain" description="F5/8 type C" evidence="3">
    <location>
        <begin position="157"/>
        <end position="270"/>
    </location>
</feature>
<protein>
    <submittedName>
        <fullName evidence="4">DUF4855 domain-containing protein</fullName>
    </submittedName>
</protein>
<dbReference type="Proteomes" id="UP001164761">
    <property type="component" value="Chromosome"/>
</dbReference>
<name>A0ABY6ZFA3_9BACL</name>
<organism evidence="4 5">
    <name type="scientific">Alicyclobacillus fastidiosus</name>
    <dbReference type="NCBI Taxonomy" id="392011"/>
    <lineage>
        <taxon>Bacteria</taxon>
        <taxon>Bacillati</taxon>
        <taxon>Bacillota</taxon>
        <taxon>Bacilli</taxon>
        <taxon>Bacillales</taxon>
        <taxon>Alicyclobacillaceae</taxon>
        <taxon>Alicyclobacillus</taxon>
    </lineage>
</organism>
<evidence type="ECO:0000256" key="2">
    <source>
        <dbReference type="SAM" id="SignalP"/>
    </source>
</evidence>
<dbReference type="RefSeq" id="WP_268005425.1">
    <property type="nucleotide sequence ID" value="NZ_BSUT01000001.1"/>
</dbReference>
<dbReference type="EMBL" id="CP104067">
    <property type="protein sequence ID" value="WAH41517.1"/>
    <property type="molecule type" value="Genomic_DNA"/>
</dbReference>
<feature type="compositionally biased region" description="Low complexity" evidence="1">
    <location>
        <begin position="96"/>
        <end position="132"/>
    </location>
</feature>
<dbReference type="InterPro" id="IPR032329">
    <property type="entry name" value="DUF4855"/>
</dbReference>
<dbReference type="InterPro" id="IPR008979">
    <property type="entry name" value="Galactose-bd-like_sf"/>
</dbReference>
<evidence type="ECO:0000259" key="3">
    <source>
        <dbReference type="Pfam" id="PF00754"/>
    </source>
</evidence>
<feature type="signal peptide" evidence="2">
    <location>
        <begin position="1"/>
        <end position="27"/>
    </location>
</feature>
<feature type="compositionally biased region" description="Polar residues" evidence="1">
    <location>
        <begin position="38"/>
        <end position="53"/>
    </location>
</feature>
<evidence type="ECO:0000313" key="4">
    <source>
        <dbReference type="EMBL" id="WAH41517.1"/>
    </source>
</evidence>
<dbReference type="Gene3D" id="2.60.120.260">
    <property type="entry name" value="Galactose-binding domain-like"/>
    <property type="match status" value="1"/>
</dbReference>
<dbReference type="InterPro" id="IPR000421">
    <property type="entry name" value="FA58C"/>
</dbReference>
<proteinExistence type="predicted"/>
<keyword evidence="5" id="KW-1185">Reference proteome</keyword>